<protein>
    <submittedName>
        <fullName evidence="1">Uncharacterized protein</fullName>
    </submittedName>
</protein>
<dbReference type="Proteomes" id="UP001176961">
    <property type="component" value="Unassembled WGS sequence"/>
</dbReference>
<sequence>MLSEPVESHATNDCLTFSLMRSPANAFVRKAAVHSEQYSKFKHSFDARKLCQAKDIPRMLSGRSSKIRTISESVMLMLALLIAVRFVPKPARNLETIVTLLRKLMCDSLVRCGSAILLDMMIFETILRNSKRTKWVTLMLFWKFMGAVANSWINTVRSSPLQTIMRTRYFVICLKKLFADHLDVYFWMDHW</sequence>
<organism evidence="1 2">
    <name type="scientific">Cylicocyclus nassatus</name>
    <name type="common">Nematode worm</name>
    <dbReference type="NCBI Taxonomy" id="53992"/>
    <lineage>
        <taxon>Eukaryota</taxon>
        <taxon>Metazoa</taxon>
        <taxon>Ecdysozoa</taxon>
        <taxon>Nematoda</taxon>
        <taxon>Chromadorea</taxon>
        <taxon>Rhabditida</taxon>
        <taxon>Rhabditina</taxon>
        <taxon>Rhabditomorpha</taxon>
        <taxon>Strongyloidea</taxon>
        <taxon>Strongylidae</taxon>
        <taxon>Cylicocyclus</taxon>
    </lineage>
</organism>
<accession>A0AA36GEG2</accession>
<evidence type="ECO:0000313" key="2">
    <source>
        <dbReference type="Proteomes" id="UP001176961"/>
    </source>
</evidence>
<evidence type="ECO:0000313" key="1">
    <source>
        <dbReference type="EMBL" id="CAJ0591352.1"/>
    </source>
</evidence>
<dbReference type="EMBL" id="CATQJL010000001">
    <property type="protein sequence ID" value="CAJ0591352.1"/>
    <property type="molecule type" value="Genomic_DNA"/>
</dbReference>
<gene>
    <name evidence="1" type="ORF">CYNAS_LOCUS3335</name>
</gene>
<dbReference type="AlphaFoldDB" id="A0AA36GEG2"/>
<reference evidence="1" key="1">
    <citation type="submission" date="2023-07" db="EMBL/GenBank/DDBJ databases">
        <authorList>
            <consortium name="CYATHOMIX"/>
        </authorList>
    </citation>
    <scope>NUCLEOTIDE SEQUENCE</scope>
    <source>
        <strain evidence="1">N/A</strain>
    </source>
</reference>
<name>A0AA36GEG2_CYLNA</name>
<proteinExistence type="predicted"/>
<comment type="caution">
    <text evidence="1">The sequence shown here is derived from an EMBL/GenBank/DDBJ whole genome shotgun (WGS) entry which is preliminary data.</text>
</comment>
<keyword evidence="2" id="KW-1185">Reference proteome</keyword>